<dbReference type="AlphaFoldDB" id="A0A391P5N4"/>
<keyword evidence="2" id="KW-1185">Reference proteome</keyword>
<gene>
    <name evidence="1" type="ORF">KIPB_010109</name>
</gene>
<evidence type="ECO:0000313" key="2">
    <source>
        <dbReference type="Proteomes" id="UP000265618"/>
    </source>
</evidence>
<reference evidence="1 2" key="1">
    <citation type="journal article" date="2018" name="PLoS ONE">
        <title>The draft genome of Kipferlia bialata reveals reductive genome evolution in fornicate parasites.</title>
        <authorList>
            <person name="Tanifuji G."/>
            <person name="Takabayashi S."/>
            <person name="Kume K."/>
            <person name="Takagi M."/>
            <person name="Nakayama T."/>
            <person name="Kamikawa R."/>
            <person name="Inagaki Y."/>
            <person name="Hashimoto T."/>
        </authorList>
    </citation>
    <scope>NUCLEOTIDE SEQUENCE [LARGE SCALE GENOMIC DNA]</scope>
    <source>
        <strain evidence="1">NY0173</strain>
    </source>
</reference>
<feature type="non-terminal residue" evidence="1">
    <location>
        <position position="1"/>
    </location>
</feature>
<name>A0A391P5N4_9EUKA</name>
<comment type="caution">
    <text evidence="1">The sequence shown here is derived from an EMBL/GenBank/DDBJ whole genome shotgun (WGS) entry which is preliminary data.</text>
</comment>
<dbReference type="EMBL" id="BDIP01003644">
    <property type="protein sequence ID" value="GCA63472.1"/>
    <property type="molecule type" value="Genomic_DNA"/>
</dbReference>
<proteinExistence type="predicted"/>
<dbReference type="Proteomes" id="UP000265618">
    <property type="component" value="Unassembled WGS sequence"/>
</dbReference>
<protein>
    <submittedName>
        <fullName evidence="1">Uncharacterized protein</fullName>
    </submittedName>
</protein>
<sequence length="236" mass="25300">SAYVGTKPGTWQGVDTLTSKAEQGETDITDLSAYVGAPSGWTALDGTLSASVSSLHDYVAIPSDWVISTDTTLTDTLAAVSEYVDIPSEWTGDDTTLSASVTSLDSYVAVPSSWSVSDDTLTTRVNESWLLDYSSMAGVLDFFTEDPAGQTYDWEGEAVCVVYSSGSPATACAGKVEVDRGDGTFISVDYMSVTGLSSSAWQSTPIHIQRDVRYRFEWDVKGSEDCTHTCRTVPRA</sequence>
<accession>A0A391P5N4</accession>
<evidence type="ECO:0000313" key="1">
    <source>
        <dbReference type="EMBL" id="GCA63472.1"/>
    </source>
</evidence>
<organism evidence="1 2">
    <name type="scientific">Kipferlia bialata</name>
    <dbReference type="NCBI Taxonomy" id="797122"/>
    <lineage>
        <taxon>Eukaryota</taxon>
        <taxon>Metamonada</taxon>
        <taxon>Carpediemonas-like organisms</taxon>
        <taxon>Kipferlia</taxon>
    </lineage>
</organism>